<evidence type="ECO:0000259" key="2">
    <source>
        <dbReference type="Pfam" id="PF13472"/>
    </source>
</evidence>
<evidence type="ECO:0000256" key="1">
    <source>
        <dbReference type="SAM" id="Phobius"/>
    </source>
</evidence>
<dbReference type="OrthoDB" id="2513075at2"/>
<keyword evidence="1" id="KW-0472">Membrane</keyword>
<dbReference type="SUPFAM" id="SSF52266">
    <property type="entry name" value="SGNH hydrolase"/>
    <property type="match status" value="1"/>
</dbReference>
<reference evidence="3 4" key="1">
    <citation type="submission" date="2017-06" db="EMBL/GenBank/DDBJ databases">
        <title>Genome sequencing of cyanobaciteial culture collection at National Institute for Environmental Studies (NIES).</title>
        <authorList>
            <person name="Hirose Y."/>
            <person name="Shimura Y."/>
            <person name="Fujisawa T."/>
            <person name="Nakamura Y."/>
            <person name="Kawachi M."/>
        </authorList>
    </citation>
    <scope>NUCLEOTIDE SEQUENCE [LARGE SCALE GENOMIC DNA]</scope>
    <source>
        <strain evidence="3 4">NIES-806</strain>
    </source>
</reference>
<protein>
    <submittedName>
        <fullName evidence="3">Lipolytic enzyme, G-D-S-L</fullName>
    </submittedName>
</protein>
<evidence type="ECO:0000313" key="3">
    <source>
        <dbReference type="EMBL" id="BAZ87971.1"/>
    </source>
</evidence>
<feature type="transmembrane region" description="Helical" evidence="1">
    <location>
        <begin position="7"/>
        <end position="31"/>
    </location>
</feature>
<proteinExistence type="predicted"/>
<organism evidence="3 4">
    <name type="scientific">Dolichospermum compactum NIES-806</name>
    <dbReference type="NCBI Taxonomy" id="1973481"/>
    <lineage>
        <taxon>Bacteria</taxon>
        <taxon>Bacillati</taxon>
        <taxon>Cyanobacteriota</taxon>
        <taxon>Cyanophyceae</taxon>
        <taxon>Nostocales</taxon>
        <taxon>Aphanizomenonaceae</taxon>
        <taxon>Dolichospermum</taxon>
        <taxon>Dolichospermum compactum</taxon>
    </lineage>
</organism>
<keyword evidence="1" id="KW-0812">Transmembrane</keyword>
<evidence type="ECO:0000313" key="4">
    <source>
        <dbReference type="Proteomes" id="UP000218702"/>
    </source>
</evidence>
<accession>A0A1Z4V8S1</accession>
<dbReference type="KEGG" id="dcm:NIES806_42040"/>
<dbReference type="Pfam" id="PF13472">
    <property type="entry name" value="Lipase_GDSL_2"/>
    <property type="match status" value="1"/>
</dbReference>
<dbReference type="InterPro" id="IPR013830">
    <property type="entry name" value="SGNH_hydro"/>
</dbReference>
<feature type="domain" description="SGNH hydrolase-type esterase" evidence="2">
    <location>
        <begin position="113"/>
        <end position="261"/>
    </location>
</feature>
<sequence length="292" mass="33294">MSNRVKAFPVWGLFALLTNIILMLAVVLLIWRQQKLTPVLATTAIPSPPEPVNLNWKNQYVAPELGLRHKLSYPQWLDILKQEAKITADKNPQRLSILAGDSLSLWFPPELLPEDRSWLNQGISGEVSNGLLQRLDFFDRTQPEKIFIMVGINDLIRGLDDQEILANYRQIISYLRRIHPQTEIVVQSILPHGGEKATWEGKEKLLAIPNSRIRNLNQELNNLATEKGAKYLNLHPLFTDKQGNLRSDFTTDGLHLSPPGYLVWRTALQMYSNQQITPQAAKPEKINSKSRI</sequence>
<dbReference type="Gene3D" id="3.40.50.1110">
    <property type="entry name" value="SGNH hydrolase"/>
    <property type="match status" value="1"/>
</dbReference>
<gene>
    <name evidence="3" type="ORF">NIES806_42040</name>
</gene>
<dbReference type="AlphaFoldDB" id="A0A1Z4V8S1"/>
<keyword evidence="1" id="KW-1133">Transmembrane helix</keyword>
<dbReference type="EMBL" id="AP018316">
    <property type="protein sequence ID" value="BAZ87971.1"/>
    <property type="molecule type" value="Genomic_DNA"/>
</dbReference>
<keyword evidence="4" id="KW-1185">Reference proteome</keyword>
<dbReference type="Proteomes" id="UP000218702">
    <property type="component" value="Chromosome"/>
</dbReference>
<dbReference type="PANTHER" id="PTHR30383">
    <property type="entry name" value="THIOESTERASE 1/PROTEASE 1/LYSOPHOSPHOLIPASE L1"/>
    <property type="match status" value="1"/>
</dbReference>
<dbReference type="CDD" id="cd01828">
    <property type="entry name" value="sialate_O-acetylesterase_like2"/>
    <property type="match status" value="1"/>
</dbReference>
<dbReference type="InterPro" id="IPR036514">
    <property type="entry name" value="SGNH_hydro_sf"/>
</dbReference>
<dbReference type="RefSeq" id="WP_096670290.1">
    <property type="nucleotide sequence ID" value="NZ_AP018316.1"/>
</dbReference>
<dbReference type="InterPro" id="IPR051532">
    <property type="entry name" value="Ester_Hydrolysis_Enzymes"/>
</dbReference>
<dbReference type="GO" id="GO:0004622">
    <property type="term" value="F:phosphatidylcholine lysophospholipase activity"/>
    <property type="evidence" value="ECO:0007669"/>
    <property type="project" value="TreeGrafter"/>
</dbReference>
<name>A0A1Z4V8S1_9CYAN</name>
<dbReference type="PANTHER" id="PTHR30383:SF5">
    <property type="entry name" value="SGNH HYDROLASE-TYPE ESTERASE DOMAIN-CONTAINING PROTEIN"/>
    <property type="match status" value="1"/>
</dbReference>